<comment type="catalytic activity">
    <reaction evidence="11">
        <text>a hydroperoxide + [thioredoxin]-dithiol = an alcohol + [thioredoxin]-disulfide + H2O</text>
        <dbReference type="Rhea" id="RHEA:62620"/>
        <dbReference type="Rhea" id="RHEA-COMP:10698"/>
        <dbReference type="Rhea" id="RHEA-COMP:10700"/>
        <dbReference type="ChEBI" id="CHEBI:15377"/>
        <dbReference type="ChEBI" id="CHEBI:29950"/>
        <dbReference type="ChEBI" id="CHEBI:30879"/>
        <dbReference type="ChEBI" id="CHEBI:35924"/>
        <dbReference type="ChEBI" id="CHEBI:50058"/>
        <dbReference type="EC" id="1.11.1.24"/>
    </reaction>
</comment>
<evidence type="ECO:0000256" key="5">
    <source>
        <dbReference type="ARBA" id="ARBA00022862"/>
    </source>
</evidence>
<dbReference type="InterPro" id="IPR036249">
    <property type="entry name" value="Thioredoxin-like_sf"/>
</dbReference>
<protein>
    <recommendedName>
        <fullName evidence="3">thioredoxin-dependent peroxiredoxin</fullName>
        <ecNumber evidence="3">1.11.1.24</ecNumber>
    </recommendedName>
    <alternativeName>
        <fullName evidence="9">Thioredoxin peroxidase</fullName>
    </alternativeName>
</protein>
<evidence type="ECO:0000256" key="11">
    <source>
        <dbReference type="ARBA" id="ARBA00049091"/>
    </source>
</evidence>
<dbReference type="EC" id="1.11.1.24" evidence="3"/>
<proteinExistence type="inferred from homology"/>
<dbReference type="GO" id="GO:0005737">
    <property type="term" value="C:cytoplasm"/>
    <property type="evidence" value="ECO:0007669"/>
    <property type="project" value="TreeGrafter"/>
</dbReference>
<dbReference type="GO" id="GO:0034599">
    <property type="term" value="P:cellular response to oxidative stress"/>
    <property type="evidence" value="ECO:0007669"/>
    <property type="project" value="TreeGrafter"/>
</dbReference>
<gene>
    <name evidence="14" type="ORF">DL240_11160</name>
</gene>
<dbReference type="AlphaFoldDB" id="A0A328C7L3"/>
<evidence type="ECO:0000256" key="6">
    <source>
        <dbReference type="ARBA" id="ARBA00023002"/>
    </source>
</evidence>
<keyword evidence="6" id="KW-0560">Oxidoreductase</keyword>
<dbReference type="PANTHER" id="PTHR42801:SF4">
    <property type="entry name" value="AHPC_TSA FAMILY PROTEIN"/>
    <property type="match status" value="1"/>
</dbReference>
<evidence type="ECO:0000256" key="12">
    <source>
        <dbReference type="PIRSR" id="PIRSR000239-1"/>
    </source>
</evidence>
<evidence type="ECO:0000313" key="14">
    <source>
        <dbReference type="EMBL" id="RAL22400.1"/>
    </source>
</evidence>
<dbReference type="Pfam" id="PF00578">
    <property type="entry name" value="AhpC-TSA"/>
    <property type="match status" value="1"/>
</dbReference>
<evidence type="ECO:0000256" key="8">
    <source>
        <dbReference type="ARBA" id="ARBA00023284"/>
    </source>
</evidence>
<keyword evidence="4" id="KW-0575">Peroxidase</keyword>
<comment type="subunit">
    <text evidence="2">Monomer.</text>
</comment>
<accession>A0A328C7L3</accession>
<feature type="active site" description="Cysteine sulfenic acid (-SOH) intermediate; for peroxidase activity" evidence="12">
    <location>
        <position position="71"/>
    </location>
</feature>
<comment type="caution">
    <text evidence="14">The sequence shown here is derived from an EMBL/GenBank/DDBJ whole genome shotgun (WGS) entry which is preliminary data.</text>
</comment>
<organism evidence="14 15">
    <name type="scientific">Lujinxingia litoralis</name>
    <dbReference type="NCBI Taxonomy" id="2211119"/>
    <lineage>
        <taxon>Bacteria</taxon>
        <taxon>Deltaproteobacteria</taxon>
        <taxon>Bradymonadales</taxon>
        <taxon>Lujinxingiaceae</taxon>
        <taxon>Lujinxingia</taxon>
    </lineage>
</organism>
<evidence type="ECO:0000256" key="4">
    <source>
        <dbReference type="ARBA" id="ARBA00022559"/>
    </source>
</evidence>
<reference evidence="14 15" key="1">
    <citation type="submission" date="2018-05" db="EMBL/GenBank/DDBJ databases">
        <title>Lujinxingia marina gen. nov. sp. nov., a new facultative anaerobic member of the class Deltaproteobacteria, and proposal of Lujinxingaceae fam. nov.</title>
        <authorList>
            <person name="Li C.-M."/>
        </authorList>
    </citation>
    <scope>NUCLEOTIDE SEQUENCE [LARGE SCALE GENOMIC DNA]</scope>
    <source>
        <strain evidence="14 15">B210</strain>
    </source>
</reference>
<dbReference type="InterPro" id="IPR000866">
    <property type="entry name" value="AhpC/TSA"/>
</dbReference>
<feature type="domain" description="Thioredoxin" evidence="13">
    <location>
        <begin position="28"/>
        <end position="179"/>
    </location>
</feature>
<dbReference type="EMBL" id="QHKO01000004">
    <property type="protein sequence ID" value="RAL22400.1"/>
    <property type="molecule type" value="Genomic_DNA"/>
</dbReference>
<keyword evidence="8" id="KW-0676">Redox-active center</keyword>
<sequence>MTPGQWGACCTIATPGRRPNKGRVMAKLEVGDLAPEFELPDERGRAVRLSQELEKGPVLLVFYPGDFSPVCTRQLCSYRDSYDRFAELGVNLLGISDDTIAKHRRFKEERHFPFRLLADPRREVIECYAGIGLLSGGRAHRANFLVGKDGRLAYIHVEKVSLFHRGADELYGALRRALGSPS</sequence>
<evidence type="ECO:0000256" key="1">
    <source>
        <dbReference type="ARBA" id="ARBA00003330"/>
    </source>
</evidence>
<dbReference type="Gene3D" id="3.40.30.10">
    <property type="entry name" value="Glutaredoxin"/>
    <property type="match status" value="1"/>
</dbReference>
<evidence type="ECO:0000313" key="15">
    <source>
        <dbReference type="Proteomes" id="UP000249169"/>
    </source>
</evidence>
<evidence type="ECO:0000259" key="13">
    <source>
        <dbReference type="PROSITE" id="PS51352"/>
    </source>
</evidence>
<dbReference type="PROSITE" id="PS51352">
    <property type="entry name" value="THIOREDOXIN_2"/>
    <property type="match status" value="1"/>
</dbReference>
<dbReference type="PANTHER" id="PTHR42801">
    <property type="entry name" value="THIOREDOXIN-DEPENDENT PEROXIDE REDUCTASE"/>
    <property type="match status" value="1"/>
</dbReference>
<dbReference type="InterPro" id="IPR050924">
    <property type="entry name" value="Peroxiredoxin_BCP/PrxQ"/>
</dbReference>
<keyword evidence="5" id="KW-0049">Antioxidant</keyword>
<comment type="function">
    <text evidence="1">Thiol-specific peroxidase that catalyzes the reduction of hydrogen peroxide and organic hydroperoxides to water and alcohols, respectively. Plays a role in cell protection against oxidative stress by detoxifying peroxides and as sensor of hydrogen peroxide-mediated signaling events.</text>
</comment>
<evidence type="ECO:0000256" key="10">
    <source>
        <dbReference type="ARBA" id="ARBA00038489"/>
    </source>
</evidence>
<evidence type="ECO:0000256" key="7">
    <source>
        <dbReference type="ARBA" id="ARBA00023157"/>
    </source>
</evidence>
<evidence type="ECO:0000256" key="2">
    <source>
        <dbReference type="ARBA" id="ARBA00011245"/>
    </source>
</evidence>
<name>A0A328C7L3_9DELT</name>
<dbReference type="GO" id="GO:0045454">
    <property type="term" value="P:cell redox homeostasis"/>
    <property type="evidence" value="ECO:0007669"/>
    <property type="project" value="TreeGrafter"/>
</dbReference>
<dbReference type="GO" id="GO:0008379">
    <property type="term" value="F:thioredoxin peroxidase activity"/>
    <property type="evidence" value="ECO:0007669"/>
    <property type="project" value="TreeGrafter"/>
</dbReference>
<dbReference type="InterPro" id="IPR024706">
    <property type="entry name" value="Peroxiredoxin_AhpC-typ"/>
</dbReference>
<evidence type="ECO:0000256" key="3">
    <source>
        <dbReference type="ARBA" id="ARBA00013017"/>
    </source>
</evidence>
<dbReference type="Proteomes" id="UP000249169">
    <property type="component" value="Unassembled WGS sequence"/>
</dbReference>
<dbReference type="PIRSF" id="PIRSF000239">
    <property type="entry name" value="AHPC"/>
    <property type="match status" value="1"/>
</dbReference>
<dbReference type="SUPFAM" id="SSF52833">
    <property type="entry name" value="Thioredoxin-like"/>
    <property type="match status" value="1"/>
</dbReference>
<keyword evidence="15" id="KW-1185">Reference proteome</keyword>
<evidence type="ECO:0000256" key="9">
    <source>
        <dbReference type="ARBA" id="ARBA00032824"/>
    </source>
</evidence>
<comment type="similarity">
    <text evidence="10">Belongs to the peroxiredoxin family. BCP/PrxQ subfamily.</text>
</comment>
<dbReference type="InterPro" id="IPR013766">
    <property type="entry name" value="Thioredoxin_domain"/>
</dbReference>
<keyword evidence="7" id="KW-1015">Disulfide bond</keyword>